<dbReference type="Gene3D" id="2.40.128.540">
    <property type="entry name" value="Domain of unknown function DUF4822"/>
    <property type="match status" value="1"/>
</dbReference>
<evidence type="ECO:0000256" key="1">
    <source>
        <dbReference type="SAM" id="SignalP"/>
    </source>
</evidence>
<dbReference type="Proteomes" id="UP000627292">
    <property type="component" value="Unassembled WGS sequence"/>
</dbReference>
<dbReference type="PROSITE" id="PS51257">
    <property type="entry name" value="PROKAR_LIPOPROTEIN"/>
    <property type="match status" value="1"/>
</dbReference>
<comment type="caution">
    <text evidence="2">The sequence shown here is derived from an EMBL/GenBank/DDBJ whole genome shotgun (WGS) entry which is preliminary data.</text>
</comment>
<accession>A0A917MY76</accession>
<name>A0A917MY76_9BACT</name>
<feature type="chain" id="PRO_5036712613" description="Lipocalin-like domain-containing protein" evidence="1">
    <location>
        <begin position="26"/>
        <end position="153"/>
    </location>
</feature>
<evidence type="ECO:0000313" key="3">
    <source>
        <dbReference type="Proteomes" id="UP000627292"/>
    </source>
</evidence>
<evidence type="ECO:0008006" key="4">
    <source>
        <dbReference type="Google" id="ProtNLM"/>
    </source>
</evidence>
<evidence type="ECO:0000313" key="2">
    <source>
        <dbReference type="EMBL" id="GGH78529.1"/>
    </source>
</evidence>
<reference evidence="2" key="1">
    <citation type="journal article" date="2014" name="Int. J. Syst. Evol. Microbiol.">
        <title>Complete genome sequence of Corynebacterium casei LMG S-19264T (=DSM 44701T), isolated from a smear-ripened cheese.</title>
        <authorList>
            <consortium name="US DOE Joint Genome Institute (JGI-PGF)"/>
            <person name="Walter F."/>
            <person name="Albersmeier A."/>
            <person name="Kalinowski J."/>
            <person name="Ruckert C."/>
        </authorList>
    </citation>
    <scope>NUCLEOTIDE SEQUENCE</scope>
    <source>
        <strain evidence="2">CGMCC 1.15290</strain>
    </source>
</reference>
<proteinExistence type="predicted"/>
<dbReference type="AlphaFoldDB" id="A0A917MY76"/>
<keyword evidence="3" id="KW-1185">Reference proteome</keyword>
<gene>
    <name evidence="2" type="ORF">GCM10011379_46570</name>
</gene>
<protein>
    <recommendedName>
        <fullName evidence="4">Lipocalin-like domain-containing protein</fullName>
    </recommendedName>
</protein>
<keyword evidence="1" id="KW-0732">Signal</keyword>
<dbReference type="RefSeq" id="WP_188956890.1">
    <property type="nucleotide sequence ID" value="NZ_BMIB01000004.1"/>
</dbReference>
<feature type="signal peptide" evidence="1">
    <location>
        <begin position="1"/>
        <end position="25"/>
    </location>
</feature>
<reference evidence="2" key="2">
    <citation type="submission" date="2020-09" db="EMBL/GenBank/DDBJ databases">
        <authorList>
            <person name="Sun Q."/>
            <person name="Zhou Y."/>
        </authorList>
    </citation>
    <scope>NUCLEOTIDE SEQUENCE</scope>
    <source>
        <strain evidence="2">CGMCC 1.15290</strain>
    </source>
</reference>
<sequence length="153" mass="16883">MKQFLKFPVLAFTVIILATMVSCSSKDKETTPPLTDVKTLLMAKNWQVNEVAEWNGTDKTVVYKRGATNNEDDYSAVRQQYKADGTIAYTDEDGETGSDGRYELLDNNTKMKLSVPSVGMSVTVNSLKVTSNEFSYRLGTGAAYLQLTFGPAQ</sequence>
<organism evidence="2 3">
    <name type="scientific">Filimonas zeae</name>
    <dbReference type="NCBI Taxonomy" id="1737353"/>
    <lineage>
        <taxon>Bacteria</taxon>
        <taxon>Pseudomonadati</taxon>
        <taxon>Bacteroidota</taxon>
        <taxon>Chitinophagia</taxon>
        <taxon>Chitinophagales</taxon>
        <taxon>Chitinophagaceae</taxon>
        <taxon>Filimonas</taxon>
    </lineage>
</organism>
<dbReference type="EMBL" id="BMIB01000004">
    <property type="protein sequence ID" value="GGH78529.1"/>
    <property type="molecule type" value="Genomic_DNA"/>
</dbReference>